<dbReference type="Pfam" id="PF13593">
    <property type="entry name" value="SBF_like"/>
    <property type="match status" value="1"/>
</dbReference>
<feature type="transmembrane region" description="Helical" evidence="1">
    <location>
        <begin position="9"/>
        <end position="25"/>
    </location>
</feature>
<organism evidence="2 3">
    <name type="scientific">Rubripirellula tenax</name>
    <dbReference type="NCBI Taxonomy" id="2528015"/>
    <lineage>
        <taxon>Bacteria</taxon>
        <taxon>Pseudomonadati</taxon>
        <taxon>Planctomycetota</taxon>
        <taxon>Planctomycetia</taxon>
        <taxon>Pirellulales</taxon>
        <taxon>Pirellulaceae</taxon>
        <taxon>Rubripirellula</taxon>
    </lineage>
</organism>
<keyword evidence="1" id="KW-1133">Transmembrane helix</keyword>
<dbReference type="Gene3D" id="1.20.1530.20">
    <property type="match status" value="1"/>
</dbReference>
<feature type="transmembrane region" description="Helical" evidence="1">
    <location>
        <begin position="67"/>
        <end position="88"/>
    </location>
</feature>
<protein>
    <submittedName>
        <fullName evidence="2">Sodium Bile acid symporter family protein</fullName>
    </submittedName>
</protein>
<accession>A0A5C6FCB3</accession>
<evidence type="ECO:0000313" key="3">
    <source>
        <dbReference type="Proteomes" id="UP000318288"/>
    </source>
</evidence>
<feature type="transmembrane region" description="Helical" evidence="1">
    <location>
        <begin position="126"/>
        <end position="148"/>
    </location>
</feature>
<reference evidence="2 3" key="1">
    <citation type="submission" date="2019-02" db="EMBL/GenBank/DDBJ databases">
        <title>Deep-cultivation of Planctomycetes and their phenomic and genomic characterization uncovers novel biology.</title>
        <authorList>
            <person name="Wiegand S."/>
            <person name="Jogler M."/>
            <person name="Boedeker C."/>
            <person name="Pinto D."/>
            <person name="Vollmers J."/>
            <person name="Rivas-Marin E."/>
            <person name="Kohn T."/>
            <person name="Peeters S.H."/>
            <person name="Heuer A."/>
            <person name="Rast P."/>
            <person name="Oberbeckmann S."/>
            <person name="Bunk B."/>
            <person name="Jeske O."/>
            <person name="Meyerdierks A."/>
            <person name="Storesund J.E."/>
            <person name="Kallscheuer N."/>
            <person name="Luecker S."/>
            <person name="Lage O.M."/>
            <person name="Pohl T."/>
            <person name="Merkel B.J."/>
            <person name="Hornburger P."/>
            <person name="Mueller R.-W."/>
            <person name="Bruemmer F."/>
            <person name="Labrenz M."/>
            <person name="Spormann A.M."/>
            <person name="Op Den Camp H."/>
            <person name="Overmann J."/>
            <person name="Amann R."/>
            <person name="Jetten M.S.M."/>
            <person name="Mascher T."/>
            <person name="Medema M.H."/>
            <person name="Devos D.P."/>
            <person name="Kaster A.-K."/>
            <person name="Ovreas L."/>
            <person name="Rohde M."/>
            <person name="Galperin M.Y."/>
            <person name="Jogler C."/>
        </authorList>
    </citation>
    <scope>NUCLEOTIDE SEQUENCE [LARGE SCALE GENOMIC DNA]</scope>
    <source>
        <strain evidence="2 3">Poly51</strain>
    </source>
</reference>
<feature type="transmembrane region" description="Helical" evidence="1">
    <location>
        <begin position="94"/>
        <end position="114"/>
    </location>
</feature>
<dbReference type="EMBL" id="SJPW01000002">
    <property type="protein sequence ID" value="TWU59353.1"/>
    <property type="molecule type" value="Genomic_DNA"/>
</dbReference>
<name>A0A5C6FCB3_9BACT</name>
<evidence type="ECO:0000313" key="2">
    <source>
        <dbReference type="EMBL" id="TWU59353.1"/>
    </source>
</evidence>
<keyword evidence="1" id="KW-0812">Transmembrane</keyword>
<proteinExistence type="predicted"/>
<dbReference type="OrthoDB" id="245077at2"/>
<feature type="transmembrane region" description="Helical" evidence="1">
    <location>
        <begin position="160"/>
        <end position="181"/>
    </location>
</feature>
<dbReference type="InterPro" id="IPR016833">
    <property type="entry name" value="Put_Na-Bile_cotransptr"/>
</dbReference>
<dbReference type="Proteomes" id="UP000318288">
    <property type="component" value="Unassembled WGS sequence"/>
</dbReference>
<comment type="caution">
    <text evidence="2">The sequence shown here is derived from an EMBL/GenBank/DDBJ whole genome shotgun (WGS) entry which is preliminary data.</text>
</comment>
<feature type="transmembrane region" description="Helical" evidence="1">
    <location>
        <begin position="37"/>
        <end position="55"/>
    </location>
</feature>
<dbReference type="PANTHER" id="PTHR18640">
    <property type="entry name" value="SOLUTE CARRIER FAMILY 10 MEMBER 7"/>
    <property type="match status" value="1"/>
</dbReference>
<sequence length="315" mass="33419">MWATISKHWFLISIGLCFTAGYFTAPWLEPITQVPGLRNGVVLVVMWAMGVTLAADTIRTSIARPTAGLLAIAINLFVVPLLTLPAQWILPAGIFGGLFVASLVPCTLASASVWTRRAGGDDSVAMMTTVATNLACVAVVPVGLMLVLSRESEISATDQIIKLGSLVVAPLVVAQAMRRLGFAGWADRNKPRLSLVGQWGILVMVVFGAIASRQTVDQNGDGPLGWSTLGMLLAVVAVIHTVALALGIGVSRSMGIDRDRQIAVGIGGSQKTLMVGLQIAIDCGVSVVPMLVYHLSQLVIDTVVVDRWKKKNDER</sequence>
<keyword evidence="1" id="KW-0472">Membrane</keyword>
<dbReference type="InterPro" id="IPR038770">
    <property type="entry name" value="Na+/solute_symporter_sf"/>
</dbReference>
<dbReference type="RefSeq" id="WP_146456896.1">
    <property type="nucleotide sequence ID" value="NZ_SJPW01000002.1"/>
</dbReference>
<dbReference type="PANTHER" id="PTHR18640:SF5">
    <property type="entry name" value="SODIUM_BILE ACID COTRANSPORTER 7"/>
    <property type="match status" value="1"/>
</dbReference>
<dbReference type="AlphaFoldDB" id="A0A5C6FCB3"/>
<feature type="transmembrane region" description="Helical" evidence="1">
    <location>
        <begin position="224"/>
        <end position="250"/>
    </location>
</feature>
<evidence type="ECO:0000256" key="1">
    <source>
        <dbReference type="SAM" id="Phobius"/>
    </source>
</evidence>
<dbReference type="GO" id="GO:0005886">
    <property type="term" value="C:plasma membrane"/>
    <property type="evidence" value="ECO:0007669"/>
    <property type="project" value="TreeGrafter"/>
</dbReference>
<gene>
    <name evidence="2" type="ORF">Poly51_21410</name>
</gene>
<keyword evidence="3" id="KW-1185">Reference proteome</keyword>
<feature type="transmembrane region" description="Helical" evidence="1">
    <location>
        <begin position="193"/>
        <end position="212"/>
    </location>
</feature>